<evidence type="ECO:0000313" key="2">
    <source>
        <dbReference type="EMBL" id="MDT0549518.1"/>
    </source>
</evidence>
<evidence type="ECO:0000256" key="1">
    <source>
        <dbReference type="SAM" id="MobiDB-lite"/>
    </source>
</evidence>
<reference evidence="2" key="1">
    <citation type="submission" date="2024-05" db="EMBL/GenBank/DDBJ databases">
        <title>30 novel species of actinomycetes from the DSMZ collection.</title>
        <authorList>
            <person name="Nouioui I."/>
        </authorList>
    </citation>
    <scope>NUCLEOTIDE SEQUENCE</scope>
    <source>
        <strain evidence="2">DSM 41529</strain>
    </source>
</reference>
<name>A0ABU2XUC0_9ACTN</name>
<feature type="compositionally biased region" description="Basic and acidic residues" evidence="1">
    <location>
        <begin position="44"/>
        <end position="74"/>
    </location>
</feature>
<dbReference type="Proteomes" id="UP001180754">
    <property type="component" value="Unassembled WGS sequence"/>
</dbReference>
<organism evidence="2 3">
    <name type="scientific">Streptomyces lonegramiae</name>
    <dbReference type="NCBI Taxonomy" id="3075524"/>
    <lineage>
        <taxon>Bacteria</taxon>
        <taxon>Bacillati</taxon>
        <taxon>Actinomycetota</taxon>
        <taxon>Actinomycetes</taxon>
        <taxon>Kitasatosporales</taxon>
        <taxon>Streptomycetaceae</taxon>
        <taxon>Streptomyces</taxon>
    </lineage>
</organism>
<accession>A0ABU2XUC0</accession>
<dbReference type="RefSeq" id="WP_311730077.1">
    <property type="nucleotide sequence ID" value="NZ_JAVRFD010000034.1"/>
</dbReference>
<feature type="compositionally biased region" description="Gly residues" evidence="1">
    <location>
        <begin position="76"/>
        <end position="89"/>
    </location>
</feature>
<protein>
    <recommendedName>
        <fullName evidence="4">SPOR domain-containing protein</fullName>
    </recommendedName>
</protein>
<evidence type="ECO:0000313" key="3">
    <source>
        <dbReference type="Proteomes" id="UP001180754"/>
    </source>
</evidence>
<proteinExistence type="predicted"/>
<comment type="caution">
    <text evidence="2">The sequence shown here is derived from an EMBL/GenBank/DDBJ whole genome shotgun (WGS) entry which is preliminary data.</text>
</comment>
<dbReference type="EMBL" id="JAVRFD010000034">
    <property type="protein sequence ID" value="MDT0549518.1"/>
    <property type="molecule type" value="Genomic_DNA"/>
</dbReference>
<feature type="region of interest" description="Disordered" evidence="1">
    <location>
        <begin position="37"/>
        <end position="89"/>
    </location>
</feature>
<sequence length="89" mass="9928">MALFKKRAAGKPGEWYYCIRHQKVEEGPECRAADRLGPYPSRTEAQHAMELAAERNVEWETDPRWRDEPTRDEPTGDGGTPGGGARDGG</sequence>
<evidence type="ECO:0008006" key="4">
    <source>
        <dbReference type="Google" id="ProtNLM"/>
    </source>
</evidence>
<gene>
    <name evidence="2" type="ORF">RND15_43690</name>
</gene>
<keyword evidence="3" id="KW-1185">Reference proteome</keyword>